<feature type="compositionally biased region" description="Basic and acidic residues" evidence="1">
    <location>
        <begin position="49"/>
        <end position="61"/>
    </location>
</feature>
<evidence type="ECO:0000313" key="2">
    <source>
        <dbReference type="EMBL" id="CEI40279.1"/>
    </source>
</evidence>
<feature type="compositionally biased region" description="Polar residues" evidence="1">
    <location>
        <begin position="26"/>
        <end position="35"/>
    </location>
</feature>
<feature type="compositionally biased region" description="Low complexity" evidence="1">
    <location>
        <begin position="258"/>
        <end position="269"/>
    </location>
</feature>
<feature type="region of interest" description="Disordered" evidence="1">
    <location>
        <begin position="200"/>
        <end position="314"/>
    </location>
</feature>
<dbReference type="Proteomes" id="UP000245910">
    <property type="component" value="Chromosome IIII"/>
</dbReference>
<keyword evidence="3" id="KW-1185">Reference proteome</keyword>
<evidence type="ECO:0000256" key="1">
    <source>
        <dbReference type="SAM" id="MobiDB-lite"/>
    </source>
</evidence>
<accession>A0A2L2T4R0</accession>
<protein>
    <submittedName>
        <fullName evidence="2">Uncharacterized protein</fullName>
    </submittedName>
</protein>
<reference evidence="3" key="1">
    <citation type="submission" date="2014-10" db="EMBL/GenBank/DDBJ databases">
        <authorList>
            <person name="King R."/>
        </authorList>
    </citation>
    <scope>NUCLEOTIDE SEQUENCE [LARGE SCALE GENOMIC DNA]</scope>
    <source>
        <strain evidence="3">A3/5</strain>
    </source>
</reference>
<feature type="compositionally biased region" description="Acidic residues" evidence="1">
    <location>
        <begin position="231"/>
        <end position="243"/>
    </location>
</feature>
<dbReference type="OrthoDB" id="5374569at2759"/>
<evidence type="ECO:0000313" key="3">
    <source>
        <dbReference type="Proteomes" id="UP000245910"/>
    </source>
</evidence>
<name>A0A2L2T4R0_9HYPO</name>
<feature type="region of interest" description="Disordered" evidence="1">
    <location>
        <begin position="334"/>
        <end position="361"/>
    </location>
</feature>
<feature type="compositionally biased region" description="Polar residues" evidence="1">
    <location>
        <begin position="270"/>
        <end position="297"/>
    </location>
</feature>
<dbReference type="AlphaFoldDB" id="A0A2L2T4R0"/>
<sequence>MGRKLPWKTSPTQSSPGKRSSLKLESPNQTPSRLSNPAIGSPSASTKKPRLDRVVKSEDGTRSPSTSPPPEPPPERFMRPGLDHDDRYRMVEDEFLNMAHQFTVHLHRAEYERLKNLAKHQNADTIREIERPIVGPPTFLARQRQETAHRASKQRRLLADSSNKNDTPFTGSNLQGLMESPRKEHKWISAGLADAAKTRASAGFDSQKITPLRMRQIEKPSSGKKRQLYLADDDETDDGEELDLSTPSRKPVTKAARSVHTSSPVVSHSAPRSSFSTPRTLSTTMNKTSRSGSSVKRPTTVPGDSTHGIAKRSDVHEDIDDDDIFGITKRMSDRRKSRVLNRRTEDKAPAKSSLDEIPSFI</sequence>
<dbReference type="STRING" id="56646.A0A2L2T4R0"/>
<feature type="region of interest" description="Disordered" evidence="1">
    <location>
        <begin position="143"/>
        <end position="182"/>
    </location>
</feature>
<feature type="compositionally biased region" description="Polar residues" evidence="1">
    <location>
        <begin position="9"/>
        <end position="18"/>
    </location>
</feature>
<dbReference type="EMBL" id="LN649232">
    <property type="protein sequence ID" value="CEI40279.1"/>
    <property type="molecule type" value="Genomic_DNA"/>
</dbReference>
<feature type="compositionally biased region" description="Basic and acidic residues" evidence="1">
    <location>
        <begin position="73"/>
        <end position="85"/>
    </location>
</feature>
<feature type="region of interest" description="Disordered" evidence="1">
    <location>
        <begin position="1"/>
        <end position="85"/>
    </location>
</feature>
<proteinExistence type="predicted"/>
<organism evidence="2 3">
    <name type="scientific">Fusarium venenatum</name>
    <dbReference type="NCBI Taxonomy" id="56646"/>
    <lineage>
        <taxon>Eukaryota</taxon>
        <taxon>Fungi</taxon>
        <taxon>Dikarya</taxon>
        <taxon>Ascomycota</taxon>
        <taxon>Pezizomycotina</taxon>
        <taxon>Sordariomycetes</taxon>
        <taxon>Hypocreomycetidae</taxon>
        <taxon>Hypocreales</taxon>
        <taxon>Nectriaceae</taxon>
        <taxon>Fusarium</taxon>
    </lineage>
</organism>
<feature type="compositionally biased region" description="Polar residues" evidence="1">
    <location>
        <begin position="160"/>
        <end position="175"/>
    </location>
</feature>